<reference evidence="3 4" key="1">
    <citation type="journal article" date="2019" name="Mol. Biol. Evol.">
        <title>Blast fungal genomes show frequent chromosomal changes, gene gains and losses, and effector gene turnover.</title>
        <authorList>
            <person name="Gomez Luciano L.B."/>
            <person name="Jason Tsai I."/>
            <person name="Chuma I."/>
            <person name="Tosa Y."/>
            <person name="Chen Y.H."/>
            <person name="Li J.Y."/>
            <person name="Li M.Y."/>
            <person name="Jade Lu M.Y."/>
            <person name="Nakayashiki H."/>
            <person name="Li W.H."/>
        </authorList>
    </citation>
    <scope>NUCLEOTIDE SEQUENCE [LARGE SCALE GENOMIC DNA]</scope>
    <source>
        <strain evidence="3">MZ5-1-6</strain>
    </source>
</reference>
<dbReference type="EMBL" id="CP034208">
    <property type="protein sequence ID" value="QBZ63338.1"/>
    <property type="molecule type" value="Genomic_DNA"/>
</dbReference>
<evidence type="ECO:0000256" key="1">
    <source>
        <dbReference type="SAM" id="MobiDB-lite"/>
    </source>
</evidence>
<feature type="compositionally biased region" description="Gly residues" evidence="1">
    <location>
        <begin position="146"/>
        <end position="157"/>
    </location>
</feature>
<keyword evidence="2" id="KW-0812">Transmembrane</keyword>
<feature type="compositionally biased region" description="Basic and acidic residues" evidence="1">
    <location>
        <begin position="13"/>
        <end position="26"/>
    </location>
</feature>
<dbReference type="Gene3D" id="2.120.10.70">
    <property type="entry name" value="Fucose-specific lectin"/>
    <property type="match status" value="1"/>
</dbReference>
<evidence type="ECO:0000313" key="3">
    <source>
        <dbReference type="EMBL" id="QBZ63338.1"/>
    </source>
</evidence>
<proteinExistence type="predicted"/>
<evidence type="ECO:0008006" key="5">
    <source>
        <dbReference type="Google" id="ProtNLM"/>
    </source>
</evidence>
<dbReference type="SUPFAM" id="SSF89372">
    <property type="entry name" value="Fucose-specific lectin"/>
    <property type="match status" value="1"/>
</dbReference>
<protein>
    <recommendedName>
        <fullName evidence="5">Fucose-specific lectin</fullName>
    </recommendedName>
</protein>
<organism evidence="3 4">
    <name type="scientific">Pyricularia oryzae</name>
    <name type="common">Rice blast fungus</name>
    <name type="synonym">Magnaporthe oryzae</name>
    <dbReference type="NCBI Taxonomy" id="318829"/>
    <lineage>
        <taxon>Eukaryota</taxon>
        <taxon>Fungi</taxon>
        <taxon>Dikarya</taxon>
        <taxon>Ascomycota</taxon>
        <taxon>Pezizomycotina</taxon>
        <taxon>Sordariomycetes</taxon>
        <taxon>Sordariomycetidae</taxon>
        <taxon>Magnaporthales</taxon>
        <taxon>Pyriculariaceae</taxon>
        <taxon>Pyricularia</taxon>
    </lineage>
</organism>
<evidence type="ECO:0000313" key="4">
    <source>
        <dbReference type="Proteomes" id="UP000294847"/>
    </source>
</evidence>
<accession>A0A4V1C7G8</accession>
<feature type="transmembrane region" description="Helical" evidence="2">
    <location>
        <begin position="107"/>
        <end position="132"/>
    </location>
</feature>
<sequence>MTIPQPATPIRQGADDSSKQVYERLDVYIQPLVKDRSHEAPEPALPQYHHSQGNDPNHQQQYVHHNYQAHPQYASVPGNSSGAASTDPVTGSNSKISRTKKGSRSRLHWLVSILAAVCAALIAATITGVAVWKATEFKGSLGTCEGGGGGGGRGGPGASPPAEDMPTGGGPRKAIRPASGLAAIGWRVKDETFIQLVYQDPDDNLRTSWFSSLWSNWTAPRIVPLVNKDAHQPKSGTPFAVSTLWRWSGVENEWEAQNQMNYLSPTGIVLGYNFRLVWPLGLPDSITQKSYSASPSSNLASLWPYNFYQADSEIRQVQDASAANVKLEGLSDAAGATPLLALPVGATRNPEELRLFYRNGNGTLSLFERDSRGSSTGNSGALAVDIPAGAGLGGFATARESSGPGINTFVLWQDALQRENGGIRVMSQTDGEGDWRGPVSDPVFSRADVNTRIACVNEGMGAVNNDATQTNVRLSNSRDLNRCYFQAEGGRLKQVRHDGKKWIDLGFVPM</sequence>
<dbReference type="Proteomes" id="UP000294847">
    <property type="component" value="Chromosome 5"/>
</dbReference>
<feature type="region of interest" description="Disordered" evidence="1">
    <location>
        <begin position="1"/>
        <end position="59"/>
    </location>
</feature>
<feature type="region of interest" description="Disordered" evidence="1">
    <location>
        <begin position="72"/>
        <end position="101"/>
    </location>
</feature>
<name>A0A4V1C7G8_PYROR</name>
<feature type="compositionally biased region" description="Polar residues" evidence="1">
    <location>
        <begin position="77"/>
        <end position="96"/>
    </location>
</feature>
<feature type="region of interest" description="Disordered" evidence="1">
    <location>
        <begin position="146"/>
        <end position="173"/>
    </location>
</feature>
<gene>
    <name evidence="3" type="ORF">PoMZ_12236</name>
</gene>
<keyword evidence="2" id="KW-1133">Transmembrane helix</keyword>
<keyword evidence="2" id="KW-0472">Membrane</keyword>
<evidence type="ECO:0000256" key="2">
    <source>
        <dbReference type="SAM" id="Phobius"/>
    </source>
</evidence>
<dbReference type="AlphaFoldDB" id="A0A4V1C7G8"/>